<dbReference type="RefSeq" id="WP_103854884.1">
    <property type="nucleotide sequence ID" value="NZ_PQVI01000021.1"/>
</dbReference>
<sequence length="2405" mass="270894">MTQSTQFDPRAWVFADENTANQMLQNHQANASQQPALDPQEWVFRNVQDKDVTGMGTKYGEYFNSQVEKQRAAQKGRLDPVWIDNQFQHHLGEMEKFYTLQGFSPAQIEKIKAEFNQASNLAGQGPWYERAWDHASDLAKSTAAATSGLTADVIGAFAPESEWHRDWKETRDAYANALSDRGLIGLNRQDQEFAQRMANGENEALAKFQSLWNHPLATANQATQAIPQVALAAATGGLSLGAVNAAASAGSYREEIRNAWKNLSPEQAIQMPQIQQRMAQGMTLEQAIEDASTDLSDNLAGIGRAAAIGGIDAISPLGKLGKGVNSGMLKTFGKEVTKEAAQEAIEQGNRNYGVGQIDGKTQLMDDVQASAVAGAVLGVPTGAISAYDAYRNDRQAKKHREALQNAVEVESENAEPTPKQTEKAAQQFDENVLDETLSVIEDEQLRKDYKEELENDIKDGLIAERAKENSTYGKLAKAYLQATNPQQEIDTEQRAITQPEAQAETEGLTQEQLDKQRAADLRSRMERWLNEEKVDDISDVISTPMTFTDDKAKVTFATRTAFGEIQRLAERNGIDPNDGNAIREWIEQDSDPHITITAEDLDKAQAQDNAQSSVQAQPYAQDNGDSAAQTRYSHSPIKSVEANIKRGREAMNTAIVERRTVHRAMYNHNLDGWVDFEWGDVGQIKPSGKTKGAMGIAHIIESRIRKDGMDYGQVSQMLTHRVVETLAKGQVSQIYKNGNVQSVFIDYNGNRATLIKRQGSNSWLMNAFEMKPTDGQVGSNDPIQPTHTLPTRQRQDMGAVGTDTVQQTTTQSNNQPHIDSANIEQDRQFLQKILGDVASQIELVSRVALQGNKQNAEGFFENGKAHLVTDNIKGDDVFSREERLAWVAWHELGHNGVNVRFSANHKNLMEFARTNPVVGTLRRKIQQRYADMNIHINDDVATEEAIVELYAASQTNDWAKLEKDYNLRIHHSWKTGENSVRTFIENVANKLRKIVGAVLKKDLSKATTADILSLLKQLNQDPHTENVSQDNTQETRYSLNESADSDFAKAVDEVSKGGSVKGYIDVGTTPDVLKMLGLPDVKVTIHGATFKKVMQDKHHITAETLKQLPQQINNPVAVMRSSTENNGYVVLTELIENVNGANKPVIAALHLKQDANGLELINIASVYGRNHSQIQRGLDNDLLYLNKEKGKNFADTFGLQLPAYVSQDFSPFENIKTEDDLSQYRNNKETRFSQRENQDLSEQRYNQAKENGETELSYSQWKQVRSPAFKAWFGDWENDPENASKVINPKTGEPLVVYHGTSANFNVFDPEKQKNYRNQYGGGFYFTSNPDVAKLFGDNVMPVFLNARIGLTEKRLARRKGQTVELDHLRPNDSRDIWVVYNPNQVKSAVGNNGEFSTENDDIRYSQRQKQNTADDKTYLELAKRYEQGDTSVEPQLRQLIDQKAKAWAKASRITDENGNLRTVYHGTKAENLHTFDYDKIGQQGTVDGQGFYFTDDADYAKRYQQGNGKVINAYLNLENELDPNSLTLTKKEVKSLLKQLDPTGQDFLSNYGDVDYEGYNNVLNEAAESLLELDNDVEVIGDIINSGNDIDKVYNALSKVRKNSGIIAPKEDGSTHYILGTQNQMKSADLITYDDKGNIIPLSKRFNARSNDIRYSLRPTHRPKSESLEKLRQAKPIHISGKDIEPSSDLRQYKRNALNYGKTLRGSYVNKDTGQEVVLGMGAVKEVLNHDYKDPDHLQSIAAIPQIIEEAIYIDTLQNEDKEKHPNIQRYDYYVAGLNIGGDNYTVKAVVSTAKDGSRYYDHKLSEIEKGELLSRTSRITTPVDKSNSPFNEFDDKRLLQILQDKSAVENEENIRYSKRQSVDDLVKTGKAKAEPGLFDDLKAKDWEGFKKRINRATSKLDEWFADSLRPVNDWIDEIKGIVPEHIAEQLKGDMYRAKGVRDALNSELEQAYLKPLLRKLAEIASKEGPSGNKSNELDVKRLVGFWLSARYSIERNQRYLVDEKKKMEDAEEALHEAEAQDDPDLLDKARDAYRKAERQYRYRKADVESTNFGSNVEKNFKVGTAGGFSIPHARALMKRIETYVSRKDLESVAELVYDLNQARLLIDLNSGRFTQEAYDEYKQDRHYVPLTGDPRADEGFDFIGGAGQSALNIAKDKAHKGRKTSEAEDAIDATWKAVGKTTAYAGMVDFKNRLDEIYENEFHRLREEGFSERSAKEQVEETLGISKKKMQGTTRTSDNVLIRKQGHSYYEYHLPNDVIQALKRDNVEQVNALLRLVSKPTGWYARGVTQWTLTFSPQNMLRDTWEKSEFIRVQKLYRNGKKVDDATMDRIGRGVLKYAFSDKGLWTATKRFGFGQALREDVEDERLLKRLLELGGVSTYSTYSCTHGKRFGQKSESGKFWLR</sequence>
<feature type="domain" description="ART-PolyVal-like" evidence="3">
    <location>
        <begin position="1290"/>
        <end position="1352"/>
    </location>
</feature>
<dbReference type="Gene3D" id="3.90.228.10">
    <property type="match status" value="1"/>
</dbReference>
<dbReference type="Pfam" id="PF18798">
    <property type="entry name" value="LPD3"/>
    <property type="match status" value="1"/>
</dbReference>
<dbReference type="InterPro" id="IPR049522">
    <property type="entry name" value="ART-PolyVal_dom"/>
</dbReference>
<dbReference type="Proteomes" id="UP000237229">
    <property type="component" value="Unassembled WGS sequence"/>
</dbReference>
<name>A0ABX4ZUL6_9PAST</name>
<proteinExistence type="predicted"/>
<feature type="domain" description="ART-PolyVal-like" evidence="3">
    <location>
        <begin position="1456"/>
        <end position="1630"/>
    </location>
</feature>
<evidence type="ECO:0000259" key="6">
    <source>
        <dbReference type="Pfam" id="PF18819"/>
    </source>
</evidence>
<organism evidence="7 8">
    <name type="scientific">Avibacterium endocarditidis</name>
    <dbReference type="NCBI Taxonomy" id="380674"/>
    <lineage>
        <taxon>Bacteria</taxon>
        <taxon>Pseudomonadati</taxon>
        <taxon>Pseudomonadota</taxon>
        <taxon>Gammaproteobacteria</taxon>
        <taxon>Pasteurellales</taxon>
        <taxon>Pasteurellaceae</taxon>
        <taxon>Avibacterium</taxon>
    </lineage>
</organism>
<feature type="domain" description="Large polyvalent protein-associated" evidence="4">
    <location>
        <begin position="1690"/>
        <end position="1802"/>
    </location>
</feature>
<feature type="compositionally biased region" description="Polar residues" evidence="2">
    <location>
        <begin position="1243"/>
        <end position="1256"/>
    </location>
</feature>
<dbReference type="InterPro" id="IPR041092">
    <property type="entry name" value="PBECR1"/>
</dbReference>
<dbReference type="SUPFAM" id="SSF56399">
    <property type="entry name" value="ADP-ribosylation"/>
    <property type="match status" value="1"/>
</dbReference>
<evidence type="ECO:0000256" key="2">
    <source>
        <dbReference type="SAM" id="MobiDB-lite"/>
    </source>
</evidence>
<evidence type="ECO:0000313" key="7">
    <source>
        <dbReference type="EMBL" id="POY42905.1"/>
    </source>
</evidence>
<dbReference type="Pfam" id="PF18809">
    <property type="entry name" value="PBECR1"/>
    <property type="match status" value="1"/>
</dbReference>
<gene>
    <name evidence="7" type="ORF">C3Z13_02360</name>
</gene>
<feature type="coiled-coil region" evidence="1">
    <location>
        <begin position="1995"/>
        <end position="2022"/>
    </location>
</feature>
<evidence type="ECO:0008006" key="9">
    <source>
        <dbReference type="Google" id="ProtNLM"/>
    </source>
</evidence>
<dbReference type="InterPro" id="IPR041131">
    <property type="entry name" value="MuF_C"/>
</dbReference>
<evidence type="ECO:0000259" key="3">
    <source>
        <dbReference type="Pfam" id="PF18760"/>
    </source>
</evidence>
<feature type="compositionally biased region" description="Polar residues" evidence="2">
    <location>
        <begin position="606"/>
        <end position="633"/>
    </location>
</feature>
<evidence type="ECO:0000259" key="4">
    <source>
        <dbReference type="Pfam" id="PF18798"/>
    </source>
</evidence>
<feature type="domain" description="Phage MuF C-terminal" evidence="6">
    <location>
        <begin position="1091"/>
        <end position="1191"/>
    </location>
</feature>
<protein>
    <recommendedName>
        <fullName evidence="9">Phage MuF C-terminal domain-containing protein</fullName>
    </recommendedName>
</protein>
<keyword evidence="8" id="KW-1185">Reference proteome</keyword>
<evidence type="ECO:0000256" key="1">
    <source>
        <dbReference type="SAM" id="Coils"/>
    </source>
</evidence>
<dbReference type="InterPro" id="IPR040824">
    <property type="entry name" value="LPD3"/>
</dbReference>
<dbReference type="Pfam" id="PF18760">
    <property type="entry name" value="ART-PolyVal"/>
    <property type="match status" value="2"/>
</dbReference>
<feature type="region of interest" description="Disordered" evidence="2">
    <location>
        <begin position="603"/>
        <end position="634"/>
    </location>
</feature>
<dbReference type="Pfam" id="PF18819">
    <property type="entry name" value="MuF_C"/>
    <property type="match status" value="1"/>
</dbReference>
<dbReference type="EMBL" id="PQVI01000021">
    <property type="protein sequence ID" value="POY42905.1"/>
    <property type="molecule type" value="Genomic_DNA"/>
</dbReference>
<reference evidence="7 8" key="1">
    <citation type="submission" date="2018-02" db="EMBL/GenBank/DDBJ databases">
        <title>Classification genera of Pasteurellaceae by whole genome sequence comparison.</title>
        <authorList>
            <person name="Christensen H."/>
        </authorList>
    </citation>
    <scope>NUCLEOTIDE SEQUENCE [LARGE SCALE GENOMIC DNA]</scope>
    <source>
        <strain evidence="7 8">20186H4H1</strain>
    </source>
</reference>
<comment type="caution">
    <text evidence="7">The sequence shown here is derived from an EMBL/GenBank/DDBJ whole genome shotgun (WGS) entry which is preliminary data.</text>
</comment>
<evidence type="ECO:0000259" key="5">
    <source>
        <dbReference type="Pfam" id="PF18809"/>
    </source>
</evidence>
<feature type="compositionally biased region" description="Basic and acidic residues" evidence="2">
    <location>
        <begin position="1230"/>
        <end position="1242"/>
    </location>
</feature>
<accession>A0ABX4ZUL6</accession>
<evidence type="ECO:0000313" key="8">
    <source>
        <dbReference type="Proteomes" id="UP000237229"/>
    </source>
</evidence>
<feature type="region of interest" description="Disordered" evidence="2">
    <location>
        <begin position="1230"/>
        <end position="1256"/>
    </location>
</feature>
<feature type="domain" description="Phage-Barnase-EndoU-ColicinE5/D-RelE-like nuclease" evidence="5">
    <location>
        <begin position="664"/>
        <end position="770"/>
    </location>
</feature>
<keyword evidence="1" id="KW-0175">Coiled coil</keyword>